<gene>
    <name evidence="2" type="ORF">BD410DRAFT_881866</name>
</gene>
<sequence length="409" mass="45511">MPSSERDCSSRSCSLEHAVFAFIPAWKSPSPFTPNCADQNIPARVDLLKKSFRVILDTDVTEIRYLGHGVFHVVYEVFLASAPPIVARISYNYKLDKLSLNWAHESLQSEAAVLEFLERNAAGVPIPKILHADPSPASVIEAPFMLMEKLNGRSSGYIGLPLKDMVTLPKIGQVKRLSASGEPIMGPIFDEREALPGGPFETIEDYVKYKLTSTLNAPRNTPPNPDNTLEPLFDVLSLLCSRLIPQSRTMLRIALSHGDLHDRNLLVEGSSVTGVIDWEAHSGLPACLAASYPEFLRQDGIRDKRYNPDDREDGMNPGRRIPSEDAAHLRDVFSKAAGEIDPHFAEALAVGERLRQLIEWLDFAEWNWPPLWTGCNLWVRDVSLELGLDIKGIEDCLANNQPFECAVSM</sequence>
<evidence type="ECO:0000313" key="3">
    <source>
        <dbReference type="Proteomes" id="UP000294933"/>
    </source>
</evidence>
<dbReference type="InterPro" id="IPR051678">
    <property type="entry name" value="AGP_Transferase"/>
</dbReference>
<accession>A0A4Y7QGD5</accession>
<dbReference type="Pfam" id="PF01636">
    <property type="entry name" value="APH"/>
    <property type="match status" value="2"/>
</dbReference>
<keyword evidence="3" id="KW-1185">Reference proteome</keyword>
<dbReference type="PANTHER" id="PTHR21310">
    <property type="entry name" value="AMINOGLYCOSIDE PHOSPHOTRANSFERASE-RELATED-RELATED"/>
    <property type="match status" value="1"/>
</dbReference>
<dbReference type="Proteomes" id="UP000294933">
    <property type="component" value="Unassembled WGS sequence"/>
</dbReference>
<dbReference type="OrthoDB" id="8300194at2759"/>
<dbReference type="Gene3D" id="3.90.1200.10">
    <property type="match status" value="1"/>
</dbReference>
<feature type="domain" description="Aminoglycoside phosphotransferase" evidence="1">
    <location>
        <begin position="99"/>
        <end position="154"/>
    </location>
</feature>
<organism evidence="2 3">
    <name type="scientific">Rickenella mellea</name>
    <dbReference type="NCBI Taxonomy" id="50990"/>
    <lineage>
        <taxon>Eukaryota</taxon>
        <taxon>Fungi</taxon>
        <taxon>Dikarya</taxon>
        <taxon>Basidiomycota</taxon>
        <taxon>Agaricomycotina</taxon>
        <taxon>Agaricomycetes</taxon>
        <taxon>Hymenochaetales</taxon>
        <taxon>Rickenellaceae</taxon>
        <taxon>Rickenella</taxon>
    </lineage>
</organism>
<reference evidence="2 3" key="1">
    <citation type="submission" date="2018-06" db="EMBL/GenBank/DDBJ databases">
        <title>A transcriptomic atlas of mushroom development highlights an independent origin of complex multicellularity.</title>
        <authorList>
            <consortium name="DOE Joint Genome Institute"/>
            <person name="Krizsan K."/>
            <person name="Almasi E."/>
            <person name="Merenyi Z."/>
            <person name="Sahu N."/>
            <person name="Viragh M."/>
            <person name="Koszo T."/>
            <person name="Mondo S."/>
            <person name="Kiss B."/>
            <person name="Balint B."/>
            <person name="Kues U."/>
            <person name="Barry K."/>
            <person name="Hegedus J.C."/>
            <person name="Henrissat B."/>
            <person name="Johnson J."/>
            <person name="Lipzen A."/>
            <person name="Ohm R."/>
            <person name="Nagy I."/>
            <person name="Pangilinan J."/>
            <person name="Yan J."/>
            <person name="Xiong Y."/>
            <person name="Grigoriev I.V."/>
            <person name="Hibbett D.S."/>
            <person name="Nagy L.G."/>
        </authorList>
    </citation>
    <scope>NUCLEOTIDE SEQUENCE [LARGE SCALE GENOMIC DNA]</scope>
    <source>
        <strain evidence="2 3">SZMC22713</strain>
    </source>
</reference>
<dbReference type="InterPro" id="IPR011009">
    <property type="entry name" value="Kinase-like_dom_sf"/>
</dbReference>
<name>A0A4Y7QGD5_9AGAM</name>
<dbReference type="InterPro" id="IPR002575">
    <property type="entry name" value="Aminoglycoside_PTrfase"/>
</dbReference>
<protein>
    <recommendedName>
        <fullName evidence="1">Aminoglycoside phosphotransferase domain-containing protein</fullName>
    </recommendedName>
</protein>
<dbReference type="PANTHER" id="PTHR21310:SF13">
    <property type="entry name" value="AMINOGLYCOSIDE PHOSPHOTRANSFERASE DOMAIN-CONTAINING PROTEIN"/>
    <property type="match status" value="1"/>
</dbReference>
<feature type="domain" description="Aminoglycoside phosphotransferase" evidence="1">
    <location>
        <begin position="240"/>
        <end position="279"/>
    </location>
</feature>
<dbReference type="VEuPathDB" id="FungiDB:BD410DRAFT_881866"/>
<evidence type="ECO:0000313" key="2">
    <source>
        <dbReference type="EMBL" id="TDL26475.1"/>
    </source>
</evidence>
<dbReference type="SUPFAM" id="SSF56112">
    <property type="entry name" value="Protein kinase-like (PK-like)"/>
    <property type="match status" value="1"/>
</dbReference>
<dbReference type="EMBL" id="ML170161">
    <property type="protein sequence ID" value="TDL26475.1"/>
    <property type="molecule type" value="Genomic_DNA"/>
</dbReference>
<evidence type="ECO:0000259" key="1">
    <source>
        <dbReference type="Pfam" id="PF01636"/>
    </source>
</evidence>
<proteinExistence type="predicted"/>
<dbReference type="AlphaFoldDB" id="A0A4Y7QGD5"/>